<reference evidence="8 9" key="1">
    <citation type="submission" date="2024-02" db="EMBL/GenBank/DDBJ databases">
        <authorList>
            <person name="Chen Y."/>
            <person name="Shah S."/>
            <person name="Dougan E. K."/>
            <person name="Thang M."/>
            <person name="Chan C."/>
        </authorList>
    </citation>
    <scope>NUCLEOTIDE SEQUENCE [LARGE SCALE GENOMIC DNA]</scope>
</reference>
<feature type="transmembrane region" description="Helical" evidence="6">
    <location>
        <begin position="369"/>
        <end position="389"/>
    </location>
</feature>
<feature type="transmembrane region" description="Helical" evidence="6">
    <location>
        <begin position="401"/>
        <end position="421"/>
    </location>
</feature>
<feature type="signal peptide" evidence="7">
    <location>
        <begin position="1"/>
        <end position="17"/>
    </location>
</feature>
<evidence type="ECO:0000256" key="7">
    <source>
        <dbReference type="SAM" id="SignalP"/>
    </source>
</evidence>
<evidence type="ECO:0000256" key="1">
    <source>
        <dbReference type="ARBA" id="ARBA00004141"/>
    </source>
</evidence>
<comment type="caution">
    <text evidence="8">The sequence shown here is derived from an EMBL/GenBank/DDBJ whole genome shotgun (WGS) entry which is preliminary data.</text>
</comment>
<organism evidence="8 9">
    <name type="scientific">Durusdinium trenchii</name>
    <dbReference type="NCBI Taxonomy" id="1381693"/>
    <lineage>
        <taxon>Eukaryota</taxon>
        <taxon>Sar</taxon>
        <taxon>Alveolata</taxon>
        <taxon>Dinophyceae</taxon>
        <taxon>Suessiales</taxon>
        <taxon>Symbiodiniaceae</taxon>
        <taxon>Durusdinium</taxon>
    </lineage>
</organism>
<keyword evidence="7" id="KW-0732">Signal</keyword>
<comment type="similarity">
    <text evidence="2">Belongs to the sodium:solute symporter (SSF) (TC 2.A.21) family.</text>
</comment>
<evidence type="ECO:0000256" key="6">
    <source>
        <dbReference type="SAM" id="Phobius"/>
    </source>
</evidence>
<sequence length="471" mass="50511">MLLVSIALSLVANWVASENITGLTGEVACGHAFPAILLDPLGASVCLMVLGILLSPFVGTFETMSDVMIHRFGPVVGGLASALSLTGSMLWAGVLMEGLAVWFAPNVDFLENEQTHEFKTQKMEGVQSSRYGVEWLVALDMFFGSCDLPILKRLLSGAQYKAILSLAASLNLFPSEFLEASVALGLLLWFVAGGLMADIWLDALSMLIVAPTMILLAYVAVNETPHAAWEAEQVHVWSVAPSLAANKFAVGLFGNLFTEELAGRILSARSPGQAKVACIIAALLFGSIGLSPAVLGIWAKSMLKHAEMDLCESQDEIIGMTVKQLLPGQFHGRDHLLVAILILESLNTVDTSILMCAKVMTNQAQRFRFTLQIPGADTASIVLALGIVIGVSRFGENVWELAEWATAAVGVPLALLCLLIPFQATDRWTAGLSAFVAQGGFLLLISQNVEMPFVWALLMGMISYGIIRMKS</sequence>
<feature type="transmembrane region" description="Helical" evidence="6">
    <location>
        <begin position="203"/>
        <end position="221"/>
    </location>
</feature>
<comment type="subcellular location">
    <subcellularLocation>
        <location evidence="1">Membrane</location>
        <topology evidence="1">Multi-pass membrane protein</topology>
    </subcellularLocation>
</comment>
<dbReference type="InterPro" id="IPR038377">
    <property type="entry name" value="Na/Glc_symporter_sf"/>
</dbReference>
<keyword evidence="4 6" id="KW-1133">Transmembrane helix</keyword>
<keyword evidence="5 6" id="KW-0472">Membrane</keyword>
<feature type="chain" id="PRO_5046495262" evidence="7">
    <location>
        <begin position="18"/>
        <end position="471"/>
    </location>
</feature>
<evidence type="ECO:0000256" key="5">
    <source>
        <dbReference type="ARBA" id="ARBA00023136"/>
    </source>
</evidence>
<dbReference type="Gene3D" id="1.20.1730.10">
    <property type="entry name" value="Sodium/glucose cotransporter"/>
    <property type="match status" value="1"/>
</dbReference>
<dbReference type="Proteomes" id="UP001642464">
    <property type="component" value="Unassembled WGS sequence"/>
</dbReference>
<gene>
    <name evidence="8" type="ORF">SCF082_LOCUS41253</name>
</gene>
<proteinExistence type="inferred from homology"/>
<feature type="transmembrane region" description="Helical" evidence="6">
    <location>
        <begin position="428"/>
        <end position="445"/>
    </location>
</feature>
<evidence type="ECO:0000256" key="2">
    <source>
        <dbReference type="ARBA" id="ARBA00006434"/>
    </source>
</evidence>
<feature type="transmembrane region" description="Helical" evidence="6">
    <location>
        <begin position="41"/>
        <end position="60"/>
    </location>
</feature>
<feature type="transmembrane region" description="Helical" evidence="6">
    <location>
        <begin position="72"/>
        <end position="94"/>
    </location>
</feature>
<feature type="transmembrane region" description="Helical" evidence="6">
    <location>
        <begin position="276"/>
        <end position="299"/>
    </location>
</feature>
<dbReference type="InterPro" id="IPR001734">
    <property type="entry name" value="Na/solute_symporter"/>
</dbReference>
<feature type="transmembrane region" description="Helical" evidence="6">
    <location>
        <begin position="451"/>
        <end position="467"/>
    </location>
</feature>
<evidence type="ECO:0000313" key="9">
    <source>
        <dbReference type="Proteomes" id="UP001642464"/>
    </source>
</evidence>
<protein>
    <submittedName>
        <fullName evidence="8">Sodium:solute symporter</fullName>
    </submittedName>
</protein>
<evidence type="ECO:0000256" key="3">
    <source>
        <dbReference type="ARBA" id="ARBA00022692"/>
    </source>
</evidence>
<dbReference type="PROSITE" id="PS50283">
    <property type="entry name" value="NA_SOLUT_SYMP_3"/>
    <property type="match status" value="1"/>
</dbReference>
<evidence type="ECO:0000313" key="8">
    <source>
        <dbReference type="EMBL" id="CAK9087269.1"/>
    </source>
</evidence>
<evidence type="ECO:0000256" key="4">
    <source>
        <dbReference type="ARBA" id="ARBA00022989"/>
    </source>
</evidence>
<accession>A0ABP0QG94</accession>
<keyword evidence="9" id="KW-1185">Reference proteome</keyword>
<keyword evidence="3 6" id="KW-0812">Transmembrane</keyword>
<name>A0ABP0QG94_9DINO</name>
<dbReference type="EMBL" id="CAXAMM010039562">
    <property type="protein sequence ID" value="CAK9087269.1"/>
    <property type="molecule type" value="Genomic_DNA"/>
</dbReference>